<dbReference type="GeneID" id="117367026"/>
<comment type="function">
    <text evidence="15">Cytokine that binds to TNFRSF10A/TRAILR1, TNFRSF10B/TRAILR2, TNFRSF10C/TRAILR3, TNFRSF10D/TRAILR4 and possibly also to TNFRSF11B/OPG. Induces apoptosis. Its activity may be modulated by binding to the decoy receptors TNFRSF10C/TRAILR3, TNFRSF10D/TRAILR4 and TNFRSF11B/OPG that cannot induce apoptosis.</text>
</comment>
<evidence type="ECO:0000256" key="17">
    <source>
        <dbReference type="ARBA" id="ARBA00074586"/>
    </source>
</evidence>
<dbReference type="GO" id="GO:0006915">
    <property type="term" value="P:apoptotic process"/>
    <property type="evidence" value="ECO:0007669"/>
    <property type="project" value="UniProtKB-KW"/>
</dbReference>
<keyword evidence="14 20" id="KW-0472">Membrane</keyword>
<dbReference type="PIRSF" id="PIRSF038013">
    <property type="entry name" value="TNF10_TNF11"/>
    <property type="match status" value="1"/>
</dbReference>
<dbReference type="InterPro" id="IPR008983">
    <property type="entry name" value="Tumour_necrosis_fac-like_dom"/>
</dbReference>
<keyword evidence="10 19" id="KW-0479">Metal-binding</keyword>
<keyword evidence="13 20" id="KW-1133">Transmembrane helix</keyword>
<evidence type="ECO:0000256" key="11">
    <source>
        <dbReference type="ARBA" id="ARBA00022833"/>
    </source>
</evidence>
<feature type="domain" description="THD" evidence="21">
    <location>
        <begin position="133"/>
        <end position="297"/>
    </location>
</feature>
<dbReference type="FunCoup" id="A0A6P8SEF3">
    <property type="interactions" value="572"/>
</dbReference>
<evidence type="ECO:0000259" key="21">
    <source>
        <dbReference type="PROSITE" id="PS50049"/>
    </source>
</evidence>
<evidence type="ECO:0000256" key="9">
    <source>
        <dbReference type="ARBA" id="ARBA00022703"/>
    </source>
</evidence>
<reference evidence="23" key="1">
    <citation type="submission" date="2025-08" db="UniProtKB">
        <authorList>
            <consortium name="RefSeq"/>
        </authorList>
    </citation>
    <scope>IDENTIFICATION</scope>
</reference>
<dbReference type="GO" id="GO:2001238">
    <property type="term" value="P:positive regulation of extrinsic apoptotic signaling pathway"/>
    <property type="evidence" value="ECO:0007669"/>
    <property type="project" value="UniProtKB-ARBA"/>
</dbReference>
<dbReference type="GO" id="GO:0046872">
    <property type="term" value="F:metal ion binding"/>
    <property type="evidence" value="ECO:0007669"/>
    <property type="project" value="UniProtKB-KW"/>
</dbReference>
<dbReference type="InParanoid" id="A0A6P8SEF3"/>
<keyword evidence="12" id="KW-0735">Signal-anchor</keyword>
<evidence type="ECO:0000313" key="22">
    <source>
        <dbReference type="Proteomes" id="UP000515159"/>
    </source>
</evidence>
<dbReference type="InterPro" id="IPR006052">
    <property type="entry name" value="TNF_dom"/>
</dbReference>
<evidence type="ECO:0000256" key="19">
    <source>
        <dbReference type="PIRSR" id="PIRSR038013-50"/>
    </source>
</evidence>
<comment type="similarity">
    <text evidence="3">Belongs to the tumor necrosis factor family.</text>
</comment>
<sequence length="299" mass="33719">MITVAGSSSVQTCGLVLILAVLLQSICVGVTYIYFTNELKQLRDSYSKSNIACLIGKDLGTFLKTVESRDLQDAMDESDPCWQMQRQLQKLIEKMLRKSYQADISSAVKGEISQILLHLAGGKQKFHLPSQRIAAHLTGNRKDASKTEHTLIRSGIGQKIQTWEPRKGLSLLHNVDFNNGELIILKSGFYYIYSQTYFRYGESAKDVARDSASATSNILNKQIVQYVYKITSYPDPILLMKSAKTTCWSRNAEYGLHSMYQGGVFDLKYNDRIFITVSNATLIDMDREASFFGAFLQKK</sequence>
<evidence type="ECO:0000256" key="7">
    <source>
        <dbReference type="ARBA" id="ARBA00022553"/>
    </source>
</evidence>
<evidence type="ECO:0000256" key="13">
    <source>
        <dbReference type="ARBA" id="ARBA00022989"/>
    </source>
</evidence>
<dbReference type="PANTHER" id="PTHR11471:SF27">
    <property type="entry name" value="TUMOR NECROSIS FACTOR LIGAND SUPERFAMILY MEMBER 10"/>
    <property type="match status" value="1"/>
</dbReference>
<dbReference type="KEGG" id="gsh:117367026"/>
<dbReference type="AlphaFoldDB" id="A0A6P8SEF3"/>
<evidence type="ECO:0000256" key="6">
    <source>
        <dbReference type="ARBA" id="ARBA00022525"/>
    </source>
</evidence>
<evidence type="ECO:0000256" key="1">
    <source>
        <dbReference type="ARBA" id="ARBA00004401"/>
    </source>
</evidence>
<dbReference type="FunFam" id="2.60.120.40:FF:000014">
    <property type="entry name" value="Tumor necrosis factor ligand superfamily member"/>
    <property type="match status" value="1"/>
</dbReference>
<comment type="subunit">
    <text evidence="16">Homotrimer. One TNFSF10 homotrimer interacts with three TNFSF10A mononers. One TNFSF10 homotrimer interacts with three TNFSF10B mononers.</text>
</comment>
<keyword evidence="8 20" id="KW-0812">Transmembrane</keyword>
<gene>
    <name evidence="23" type="primary">TNFSF10</name>
</gene>
<dbReference type="SMART" id="SM00207">
    <property type="entry name" value="TNF"/>
    <property type="match status" value="1"/>
</dbReference>
<protein>
    <recommendedName>
        <fullName evidence="17">Tumor necrosis factor ligand superfamily member 10</fullName>
    </recommendedName>
    <alternativeName>
        <fullName evidence="18">TNF-related apoptosis-inducing ligand</fullName>
    </alternativeName>
</protein>
<name>A0A6P8SEF3_GEOSA</name>
<dbReference type="Proteomes" id="UP000515159">
    <property type="component" value="Chromosome 9"/>
</dbReference>
<dbReference type="CTD" id="8743"/>
<keyword evidence="4" id="KW-1003">Cell membrane</keyword>
<evidence type="ECO:0000256" key="2">
    <source>
        <dbReference type="ARBA" id="ARBA00004613"/>
    </source>
</evidence>
<keyword evidence="6" id="KW-0964">Secreted</keyword>
<dbReference type="RefSeq" id="XP_033815098.1">
    <property type="nucleotide sequence ID" value="XM_033959207.1"/>
</dbReference>
<dbReference type="InterPro" id="IPR017355">
    <property type="entry name" value="TNF_ligand_10/11"/>
</dbReference>
<dbReference type="GO" id="GO:0005125">
    <property type="term" value="F:cytokine activity"/>
    <property type="evidence" value="ECO:0007669"/>
    <property type="project" value="UniProtKB-KW"/>
</dbReference>
<accession>A0A6P8SEF3</accession>
<evidence type="ECO:0000256" key="20">
    <source>
        <dbReference type="SAM" id="Phobius"/>
    </source>
</evidence>
<dbReference type="OrthoDB" id="9446605at2759"/>
<dbReference type="PANTHER" id="PTHR11471">
    <property type="entry name" value="TUMOR NECROSIS FACTOR FAMILY MEMBER"/>
    <property type="match status" value="1"/>
</dbReference>
<dbReference type="GO" id="GO:0005164">
    <property type="term" value="F:tumor necrosis factor receptor binding"/>
    <property type="evidence" value="ECO:0007669"/>
    <property type="project" value="InterPro"/>
</dbReference>
<dbReference type="Pfam" id="PF00229">
    <property type="entry name" value="TNF"/>
    <property type="match status" value="1"/>
</dbReference>
<evidence type="ECO:0000256" key="18">
    <source>
        <dbReference type="ARBA" id="ARBA00083215"/>
    </source>
</evidence>
<dbReference type="GO" id="GO:0005615">
    <property type="term" value="C:extracellular space"/>
    <property type="evidence" value="ECO:0007669"/>
    <property type="project" value="UniProtKB-KW"/>
</dbReference>
<dbReference type="CDD" id="cd00184">
    <property type="entry name" value="TNF"/>
    <property type="match status" value="1"/>
</dbReference>
<dbReference type="SUPFAM" id="SSF49842">
    <property type="entry name" value="TNF-like"/>
    <property type="match status" value="1"/>
</dbReference>
<keyword evidence="22" id="KW-1185">Reference proteome</keyword>
<dbReference type="PROSITE" id="PS00251">
    <property type="entry name" value="THD_1"/>
    <property type="match status" value="1"/>
</dbReference>
<keyword evidence="11 19" id="KW-0862">Zinc</keyword>
<proteinExistence type="inferred from homology"/>
<evidence type="ECO:0000256" key="15">
    <source>
        <dbReference type="ARBA" id="ARBA00055277"/>
    </source>
</evidence>
<evidence type="ECO:0000313" key="23">
    <source>
        <dbReference type="RefSeq" id="XP_033815098.1"/>
    </source>
</evidence>
<feature type="transmembrane region" description="Helical" evidence="20">
    <location>
        <begin position="12"/>
        <end position="35"/>
    </location>
</feature>
<feature type="binding site" evidence="19">
    <location>
        <position position="247"/>
    </location>
    <ligand>
        <name>Zn(2+)</name>
        <dbReference type="ChEBI" id="CHEBI:29105"/>
        <note>ligand shared between all trimeric partners</note>
    </ligand>
</feature>
<evidence type="ECO:0000256" key="10">
    <source>
        <dbReference type="ARBA" id="ARBA00022723"/>
    </source>
</evidence>
<keyword evidence="5" id="KW-0202">Cytokine</keyword>
<evidence type="ECO:0000256" key="4">
    <source>
        <dbReference type="ARBA" id="ARBA00022475"/>
    </source>
</evidence>
<dbReference type="PROSITE" id="PS50049">
    <property type="entry name" value="THD_2"/>
    <property type="match status" value="1"/>
</dbReference>
<evidence type="ECO:0000256" key="14">
    <source>
        <dbReference type="ARBA" id="ARBA00023136"/>
    </source>
</evidence>
<dbReference type="GO" id="GO:0006955">
    <property type="term" value="P:immune response"/>
    <property type="evidence" value="ECO:0007669"/>
    <property type="project" value="InterPro"/>
</dbReference>
<dbReference type="InterPro" id="IPR021184">
    <property type="entry name" value="TNF_CS"/>
</dbReference>
<dbReference type="GO" id="GO:0005886">
    <property type="term" value="C:plasma membrane"/>
    <property type="evidence" value="ECO:0007669"/>
    <property type="project" value="UniProtKB-SubCell"/>
</dbReference>
<comment type="subcellular location">
    <subcellularLocation>
        <location evidence="1">Cell membrane</location>
        <topology evidence="1">Single-pass type II membrane protein</topology>
    </subcellularLocation>
    <subcellularLocation>
        <location evidence="2">Secreted</location>
    </subcellularLocation>
</comment>
<evidence type="ECO:0000256" key="5">
    <source>
        <dbReference type="ARBA" id="ARBA00022514"/>
    </source>
</evidence>
<evidence type="ECO:0000256" key="3">
    <source>
        <dbReference type="ARBA" id="ARBA00008670"/>
    </source>
</evidence>
<evidence type="ECO:0000256" key="16">
    <source>
        <dbReference type="ARBA" id="ARBA00063957"/>
    </source>
</evidence>
<dbReference type="Gene3D" id="2.60.120.40">
    <property type="match status" value="1"/>
</dbReference>
<organism evidence="22 23">
    <name type="scientific">Geotrypetes seraphini</name>
    <name type="common">Gaboon caecilian</name>
    <name type="synonym">Caecilia seraphini</name>
    <dbReference type="NCBI Taxonomy" id="260995"/>
    <lineage>
        <taxon>Eukaryota</taxon>
        <taxon>Metazoa</taxon>
        <taxon>Chordata</taxon>
        <taxon>Craniata</taxon>
        <taxon>Vertebrata</taxon>
        <taxon>Euteleostomi</taxon>
        <taxon>Amphibia</taxon>
        <taxon>Gymnophiona</taxon>
        <taxon>Geotrypetes</taxon>
    </lineage>
</organism>
<keyword evidence="7" id="KW-0597">Phosphoprotein</keyword>
<keyword evidence="9" id="KW-0053">Apoptosis</keyword>
<evidence type="ECO:0000256" key="12">
    <source>
        <dbReference type="ARBA" id="ARBA00022968"/>
    </source>
</evidence>
<evidence type="ECO:0000256" key="8">
    <source>
        <dbReference type="ARBA" id="ARBA00022692"/>
    </source>
</evidence>